<proteinExistence type="predicted"/>
<comment type="caution">
    <text evidence="3">The sequence shown here is derived from an EMBL/GenBank/DDBJ whole genome shotgun (WGS) entry which is preliminary data.</text>
</comment>
<evidence type="ECO:0000313" key="3">
    <source>
        <dbReference type="EMBL" id="KAK5050631.1"/>
    </source>
</evidence>
<evidence type="ECO:0008006" key="5">
    <source>
        <dbReference type="Google" id="ProtNLM"/>
    </source>
</evidence>
<dbReference type="RefSeq" id="XP_064705217.1">
    <property type="nucleotide sequence ID" value="XM_064847496.1"/>
</dbReference>
<dbReference type="GO" id="GO:0016020">
    <property type="term" value="C:membrane"/>
    <property type="evidence" value="ECO:0007669"/>
    <property type="project" value="TreeGrafter"/>
</dbReference>
<evidence type="ECO:0000313" key="4">
    <source>
        <dbReference type="Proteomes" id="UP001358417"/>
    </source>
</evidence>
<name>A0AAV9NA76_9EURO</name>
<keyword evidence="2" id="KW-0812">Transmembrane</keyword>
<keyword evidence="2" id="KW-0472">Membrane</keyword>
<gene>
    <name evidence="3" type="ORF">LTR84_003913</name>
</gene>
<feature type="transmembrane region" description="Helical" evidence="2">
    <location>
        <begin position="71"/>
        <end position="93"/>
    </location>
</feature>
<dbReference type="AlphaFoldDB" id="A0AAV9NA76"/>
<feature type="transmembrane region" description="Helical" evidence="2">
    <location>
        <begin position="114"/>
        <end position="133"/>
    </location>
</feature>
<keyword evidence="2" id="KW-1133">Transmembrane helix</keyword>
<organism evidence="3 4">
    <name type="scientific">Exophiala bonariae</name>
    <dbReference type="NCBI Taxonomy" id="1690606"/>
    <lineage>
        <taxon>Eukaryota</taxon>
        <taxon>Fungi</taxon>
        <taxon>Dikarya</taxon>
        <taxon>Ascomycota</taxon>
        <taxon>Pezizomycotina</taxon>
        <taxon>Eurotiomycetes</taxon>
        <taxon>Chaetothyriomycetidae</taxon>
        <taxon>Chaetothyriales</taxon>
        <taxon>Herpotrichiellaceae</taxon>
        <taxon>Exophiala</taxon>
    </lineage>
</organism>
<sequence>MHPPDLPFSSSVINNETITSSMIPLSPITGLATTGVSFLATITAAGVAQATGTPNTFKSKPDDENNGECKLLGSFAVFVQGALGALALLTLVFKRWRERPQRPVKVWAFDVSKQVVGSILLHLANVVMAMFSAGQIQATIAKSAASAAGVDTEDKYQPNPCSWYLLNLAVDTTVGIVILIAILKILTIGASYTALARPLESIESGHYGTPPKTTWWLKQCLIYFVGLIGMKSCVFLLFQLCPWLGRVGDWALRWTEGNEAVQIAFVMFIFPLIMNGMQYYIIDTFIKNNKNKEDAASGRADGAQDDEQGGLLGPDGDHDQSVDGDAVGAGARPQKPQFQHHHVASYDPDKDGETLLATSRDGESSSSNSAMLAEQAEEEAVENRPRV</sequence>
<accession>A0AAV9NA76</accession>
<keyword evidence="4" id="KW-1185">Reference proteome</keyword>
<dbReference type="EMBL" id="JAVRRD010000017">
    <property type="protein sequence ID" value="KAK5050631.1"/>
    <property type="molecule type" value="Genomic_DNA"/>
</dbReference>
<evidence type="ECO:0000256" key="2">
    <source>
        <dbReference type="SAM" id="Phobius"/>
    </source>
</evidence>
<dbReference type="PANTHER" id="PTHR31735">
    <property type="entry name" value="VACUOLAR MEMBRANE PROTEIN YPL162C"/>
    <property type="match status" value="1"/>
</dbReference>
<dbReference type="InterPro" id="IPR022127">
    <property type="entry name" value="STIMATE/YPL162C"/>
</dbReference>
<feature type="transmembrane region" description="Helical" evidence="2">
    <location>
        <begin position="220"/>
        <end position="240"/>
    </location>
</feature>
<reference evidence="3 4" key="1">
    <citation type="submission" date="2023-08" db="EMBL/GenBank/DDBJ databases">
        <title>Black Yeasts Isolated from many extreme environments.</title>
        <authorList>
            <person name="Coleine C."/>
            <person name="Stajich J.E."/>
            <person name="Selbmann L."/>
        </authorList>
    </citation>
    <scope>NUCLEOTIDE SEQUENCE [LARGE SCALE GENOMIC DNA]</scope>
    <source>
        <strain evidence="3 4">CCFEE 5792</strain>
    </source>
</reference>
<evidence type="ECO:0000256" key="1">
    <source>
        <dbReference type="SAM" id="MobiDB-lite"/>
    </source>
</evidence>
<feature type="transmembrane region" description="Helical" evidence="2">
    <location>
        <begin position="260"/>
        <end position="282"/>
    </location>
</feature>
<protein>
    <recommendedName>
        <fullName evidence="5">Vacuolar membrane protein</fullName>
    </recommendedName>
</protein>
<dbReference type="Pfam" id="PF12400">
    <property type="entry name" value="STIMATE"/>
    <property type="match status" value="1"/>
</dbReference>
<dbReference type="Proteomes" id="UP001358417">
    <property type="component" value="Unassembled WGS sequence"/>
</dbReference>
<dbReference type="PANTHER" id="PTHR31735:SF1">
    <property type="entry name" value="VACUOLAR MEMBRANE PROTEIN YPL162C"/>
    <property type="match status" value="1"/>
</dbReference>
<dbReference type="GeneID" id="89972096"/>
<feature type="region of interest" description="Disordered" evidence="1">
    <location>
        <begin position="294"/>
        <end position="387"/>
    </location>
</feature>